<evidence type="ECO:0000313" key="2">
    <source>
        <dbReference type="Proteomes" id="UP001189429"/>
    </source>
</evidence>
<keyword evidence="2" id="KW-1185">Reference proteome</keyword>
<feature type="non-terminal residue" evidence="1">
    <location>
        <position position="1"/>
    </location>
</feature>
<evidence type="ECO:0000313" key="1">
    <source>
        <dbReference type="EMBL" id="CAK0830776.1"/>
    </source>
</evidence>
<accession>A0ABN9SFD2</accession>
<comment type="caution">
    <text evidence="1">The sequence shown here is derived from an EMBL/GenBank/DDBJ whole genome shotgun (WGS) entry which is preliminary data.</text>
</comment>
<dbReference type="Proteomes" id="UP001189429">
    <property type="component" value="Unassembled WGS sequence"/>
</dbReference>
<reference evidence="1" key="1">
    <citation type="submission" date="2023-10" db="EMBL/GenBank/DDBJ databases">
        <authorList>
            <person name="Chen Y."/>
            <person name="Shah S."/>
            <person name="Dougan E. K."/>
            <person name="Thang M."/>
            <person name="Chan C."/>
        </authorList>
    </citation>
    <scope>NUCLEOTIDE SEQUENCE [LARGE SCALE GENOMIC DNA]</scope>
</reference>
<sequence>EMAEMGKDQVNSTLELEMDSAAARGVIHIRGVGRALHLQARWILQQDLVRDGEMEVAKIKNQGPSGGHWPGLSQLRLTTLRRPKVLTKVLAAVLITTQVDAN</sequence>
<name>A0ABN9SFD2_9DINO</name>
<proteinExistence type="predicted"/>
<dbReference type="EMBL" id="CAUYUJ010011016">
    <property type="protein sequence ID" value="CAK0830776.1"/>
    <property type="molecule type" value="Genomic_DNA"/>
</dbReference>
<protein>
    <submittedName>
        <fullName evidence="1">Uncharacterized protein</fullName>
    </submittedName>
</protein>
<gene>
    <name evidence="1" type="ORF">PCOR1329_LOCUS29314</name>
</gene>
<organism evidence="1 2">
    <name type="scientific">Prorocentrum cordatum</name>
    <dbReference type="NCBI Taxonomy" id="2364126"/>
    <lineage>
        <taxon>Eukaryota</taxon>
        <taxon>Sar</taxon>
        <taxon>Alveolata</taxon>
        <taxon>Dinophyceae</taxon>
        <taxon>Prorocentrales</taxon>
        <taxon>Prorocentraceae</taxon>
        <taxon>Prorocentrum</taxon>
    </lineage>
</organism>